<protein>
    <submittedName>
        <fullName evidence="1">Uncharacterized protein</fullName>
    </submittedName>
</protein>
<evidence type="ECO:0000313" key="1">
    <source>
        <dbReference type="EMBL" id="CAD7653051.1"/>
    </source>
</evidence>
<dbReference type="EMBL" id="CAJPVJ010006207">
    <property type="protein sequence ID" value="CAG2170238.1"/>
    <property type="molecule type" value="Genomic_DNA"/>
</dbReference>
<gene>
    <name evidence="1" type="ORF">ONB1V03_LOCUS9709</name>
</gene>
<dbReference type="AlphaFoldDB" id="A0A7R9M5Z9"/>
<dbReference type="Proteomes" id="UP000728032">
    <property type="component" value="Unassembled WGS sequence"/>
</dbReference>
<reference evidence="1" key="1">
    <citation type="submission" date="2020-11" db="EMBL/GenBank/DDBJ databases">
        <authorList>
            <person name="Tran Van P."/>
        </authorList>
    </citation>
    <scope>NUCLEOTIDE SEQUENCE</scope>
</reference>
<name>A0A7R9M5Z9_9ACAR</name>
<dbReference type="EMBL" id="OC921032">
    <property type="protein sequence ID" value="CAD7653051.1"/>
    <property type="molecule type" value="Genomic_DNA"/>
</dbReference>
<keyword evidence="2" id="KW-1185">Reference proteome</keyword>
<proteinExistence type="predicted"/>
<dbReference type="OrthoDB" id="6530409at2759"/>
<sequence>MADDGDNPNGEINEYGFISCVTSEMDRDYQEYKWEFTEKPGQISTTTTTTTITTITTNVSQPTTETPRFFYIL</sequence>
<accession>A0A7R9M5Z9</accession>
<organism evidence="1">
    <name type="scientific">Oppiella nova</name>
    <dbReference type="NCBI Taxonomy" id="334625"/>
    <lineage>
        <taxon>Eukaryota</taxon>
        <taxon>Metazoa</taxon>
        <taxon>Ecdysozoa</taxon>
        <taxon>Arthropoda</taxon>
        <taxon>Chelicerata</taxon>
        <taxon>Arachnida</taxon>
        <taxon>Acari</taxon>
        <taxon>Acariformes</taxon>
        <taxon>Sarcoptiformes</taxon>
        <taxon>Oribatida</taxon>
        <taxon>Brachypylina</taxon>
        <taxon>Oppioidea</taxon>
        <taxon>Oppiidae</taxon>
        <taxon>Oppiella</taxon>
    </lineage>
</organism>
<evidence type="ECO:0000313" key="2">
    <source>
        <dbReference type="Proteomes" id="UP000728032"/>
    </source>
</evidence>